<gene>
    <name evidence="1" type="ORF">AVEN_90784_1</name>
</gene>
<dbReference type="OrthoDB" id="6753549at2759"/>
<protein>
    <recommendedName>
        <fullName evidence="3">Mariner Mos1 transposase</fullName>
    </recommendedName>
</protein>
<evidence type="ECO:0008006" key="3">
    <source>
        <dbReference type="Google" id="ProtNLM"/>
    </source>
</evidence>
<dbReference type="AlphaFoldDB" id="A0A4Y2GA23"/>
<dbReference type="EMBL" id="BGPR01001283">
    <property type="protein sequence ID" value="GBM50047.1"/>
    <property type="molecule type" value="Genomic_DNA"/>
</dbReference>
<dbReference type="PANTHER" id="PTHR46060">
    <property type="entry name" value="MARINER MOS1 TRANSPOSASE-LIKE PROTEIN"/>
    <property type="match status" value="1"/>
</dbReference>
<dbReference type="PANTHER" id="PTHR46060:SF1">
    <property type="entry name" value="MARINER MOS1 TRANSPOSASE-LIKE PROTEIN"/>
    <property type="match status" value="1"/>
</dbReference>
<evidence type="ECO:0000313" key="2">
    <source>
        <dbReference type="Proteomes" id="UP000499080"/>
    </source>
</evidence>
<dbReference type="GO" id="GO:0003676">
    <property type="term" value="F:nucleic acid binding"/>
    <property type="evidence" value="ECO:0007669"/>
    <property type="project" value="InterPro"/>
</dbReference>
<reference evidence="1 2" key="1">
    <citation type="journal article" date="2019" name="Sci. Rep.">
        <title>Orb-weaving spider Araneus ventricosus genome elucidates the spidroin gene catalogue.</title>
        <authorList>
            <person name="Kono N."/>
            <person name="Nakamura H."/>
            <person name="Ohtoshi R."/>
            <person name="Moran D.A.P."/>
            <person name="Shinohara A."/>
            <person name="Yoshida Y."/>
            <person name="Fujiwara M."/>
            <person name="Mori M."/>
            <person name="Tomita M."/>
            <person name="Arakawa K."/>
        </authorList>
    </citation>
    <scope>NUCLEOTIDE SEQUENCE [LARGE SCALE GENOMIC DNA]</scope>
</reference>
<proteinExistence type="predicted"/>
<dbReference type="Proteomes" id="UP000499080">
    <property type="component" value="Unassembled WGS sequence"/>
</dbReference>
<dbReference type="InterPro" id="IPR036397">
    <property type="entry name" value="RNaseH_sf"/>
</dbReference>
<evidence type="ECO:0000313" key="1">
    <source>
        <dbReference type="EMBL" id="GBM50047.1"/>
    </source>
</evidence>
<organism evidence="1 2">
    <name type="scientific">Araneus ventricosus</name>
    <name type="common">Orbweaver spider</name>
    <name type="synonym">Epeira ventricosa</name>
    <dbReference type="NCBI Taxonomy" id="182803"/>
    <lineage>
        <taxon>Eukaryota</taxon>
        <taxon>Metazoa</taxon>
        <taxon>Ecdysozoa</taxon>
        <taxon>Arthropoda</taxon>
        <taxon>Chelicerata</taxon>
        <taxon>Arachnida</taxon>
        <taxon>Araneae</taxon>
        <taxon>Araneomorphae</taxon>
        <taxon>Entelegynae</taxon>
        <taxon>Araneoidea</taxon>
        <taxon>Araneidae</taxon>
        <taxon>Araneus</taxon>
    </lineage>
</organism>
<dbReference type="Gene3D" id="3.30.420.10">
    <property type="entry name" value="Ribonuclease H-like superfamily/Ribonuclease H"/>
    <property type="match status" value="1"/>
</dbReference>
<name>A0A4Y2GA23_ARAVE</name>
<sequence length="165" mass="19035">MHHLKKTPTDEDTDTLPQAYIPESDVKLHLTSVLPQRFPVRHLPKPETKDHSNPTSLSIQTCQRMLGQHAPSYCAKLDRLHKAIRRKRPGLLSKGVLLLHDNARPHTASVTRDLVQRFRWNVLEHPSYSLDPAPSDFHLFGPLKKHLTSRHFRIDTEVQEAVRED</sequence>
<keyword evidence="2" id="KW-1185">Reference proteome</keyword>
<accession>A0A4Y2GA23</accession>
<dbReference type="InterPro" id="IPR052709">
    <property type="entry name" value="Transposase-MT_Hybrid"/>
</dbReference>
<comment type="caution">
    <text evidence="1">The sequence shown here is derived from an EMBL/GenBank/DDBJ whole genome shotgun (WGS) entry which is preliminary data.</text>
</comment>